<dbReference type="InterPro" id="IPR020891">
    <property type="entry name" value="UPF0758_CS"/>
</dbReference>
<evidence type="ECO:0000256" key="1">
    <source>
        <dbReference type="ARBA" id="ARBA00022670"/>
    </source>
</evidence>
<dbReference type="InterPro" id="IPR025657">
    <property type="entry name" value="RadC_JAB"/>
</dbReference>
<dbReference type="InterPro" id="IPR037518">
    <property type="entry name" value="MPN"/>
</dbReference>
<feature type="domain" description="MPN" evidence="6">
    <location>
        <begin position="88"/>
        <end position="210"/>
    </location>
</feature>
<dbReference type="GO" id="GO:0006508">
    <property type="term" value="P:proteolysis"/>
    <property type="evidence" value="ECO:0007669"/>
    <property type="project" value="UniProtKB-KW"/>
</dbReference>
<dbReference type="RefSeq" id="WP_073068256.1">
    <property type="nucleotide sequence ID" value="NZ_FQUS01000033.1"/>
</dbReference>
<dbReference type="GO" id="GO:0046872">
    <property type="term" value="F:metal ion binding"/>
    <property type="evidence" value="ECO:0007669"/>
    <property type="project" value="UniProtKB-KW"/>
</dbReference>
<dbReference type="Pfam" id="PF04002">
    <property type="entry name" value="RadC"/>
    <property type="match status" value="1"/>
</dbReference>
<dbReference type="Proteomes" id="UP000184041">
    <property type="component" value="Unassembled WGS sequence"/>
</dbReference>
<dbReference type="PROSITE" id="PS01302">
    <property type="entry name" value="UPF0758"/>
    <property type="match status" value="1"/>
</dbReference>
<dbReference type="PROSITE" id="PS50249">
    <property type="entry name" value="MPN"/>
    <property type="match status" value="1"/>
</dbReference>
<dbReference type="STRING" id="1194090.SAMN05443144_1332"/>
<evidence type="ECO:0000256" key="3">
    <source>
        <dbReference type="ARBA" id="ARBA00022801"/>
    </source>
</evidence>
<evidence type="ECO:0000259" key="6">
    <source>
        <dbReference type="PROSITE" id="PS50249"/>
    </source>
</evidence>
<evidence type="ECO:0000256" key="4">
    <source>
        <dbReference type="ARBA" id="ARBA00022833"/>
    </source>
</evidence>
<keyword evidence="2" id="KW-0479">Metal-binding</keyword>
<dbReference type="PANTHER" id="PTHR30471">
    <property type="entry name" value="DNA REPAIR PROTEIN RADC"/>
    <property type="match status" value="1"/>
</dbReference>
<reference evidence="7 8" key="1">
    <citation type="submission" date="2016-11" db="EMBL/GenBank/DDBJ databases">
        <authorList>
            <person name="Jaros S."/>
            <person name="Januszkiewicz K."/>
            <person name="Wedrychowicz H."/>
        </authorList>
    </citation>
    <scope>NUCLEOTIDE SEQUENCE [LARGE SCALE GENOMIC DNA]</scope>
    <source>
        <strain evidence="7 8">DSM 21986</strain>
    </source>
</reference>
<keyword evidence="8" id="KW-1185">Reference proteome</keyword>
<accession>A0A1M5KM24</accession>
<evidence type="ECO:0000313" key="8">
    <source>
        <dbReference type="Proteomes" id="UP000184041"/>
    </source>
</evidence>
<dbReference type="PANTHER" id="PTHR30471:SF3">
    <property type="entry name" value="UPF0758 PROTEIN YEES-RELATED"/>
    <property type="match status" value="1"/>
</dbReference>
<organism evidence="7 8">
    <name type="scientific">Fodinibius roseus</name>
    <dbReference type="NCBI Taxonomy" id="1194090"/>
    <lineage>
        <taxon>Bacteria</taxon>
        <taxon>Pseudomonadati</taxon>
        <taxon>Balneolota</taxon>
        <taxon>Balneolia</taxon>
        <taxon>Balneolales</taxon>
        <taxon>Balneolaceae</taxon>
        <taxon>Fodinibius</taxon>
    </lineage>
</organism>
<gene>
    <name evidence="7" type="ORF">SAMN05443144_1332</name>
</gene>
<keyword evidence="1" id="KW-0645">Protease</keyword>
<sequence>MSTELFDQFVKYGTESLTDKQLVSEVLSPSIAKELETAYGINFREIARKDWKQIRYDTGLESEEAGKVEMFFGLSRRVQQAEIGSKIQIIDPADAVAYLGPKLRDLNKEQFIVVFLNNAKVITGFHKISSGGSTATIVDPAEVMRQAVVSQANSILLAHNHPSGNPKESRADIKLTERIVKSGKLLGIPVNDHIIIAGDSYTSMRAKGLIS</sequence>
<keyword evidence="3" id="KW-0378">Hydrolase</keyword>
<proteinExistence type="predicted"/>
<dbReference type="CDD" id="cd08071">
    <property type="entry name" value="MPN_DUF2466"/>
    <property type="match status" value="1"/>
</dbReference>
<evidence type="ECO:0000313" key="7">
    <source>
        <dbReference type="EMBL" id="SHG53760.1"/>
    </source>
</evidence>
<dbReference type="GO" id="GO:0008237">
    <property type="term" value="F:metallopeptidase activity"/>
    <property type="evidence" value="ECO:0007669"/>
    <property type="project" value="UniProtKB-KW"/>
</dbReference>
<dbReference type="OrthoDB" id="9804482at2"/>
<dbReference type="InterPro" id="IPR001405">
    <property type="entry name" value="UPF0758"/>
</dbReference>
<name>A0A1M5KM24_9BACT</name>
<evidence type="ECO:0000256" key="2">
    <source>
        <dbReference type="ARBA" id="ARBA00022723"/>
    </source>
</evidence>
<keyword evidence="5" id="KW-0482">Metalloprotease</keyword>
<dbReference type="AlphaFoldDB" id="A0A1M5KM24"/>
<protein>
    <submittedName>
        <fullName evidence="7">DNA repair protein RadC</fullName>
    </submittedName>
</protein>
<dbReference type="EMBL" id="FQUS01000033">
    <property type="protein sequence ID" value="SHG53760.1"/>
    <property type="molecule type" value="Genomic_DNA"/>
</dbReference>
<evidence type="ECO:0000256" key="5">
    <source>
        <dbReference type="ARBA" id="ARBA00023049"/>
    </source>
</evidence>
<keyword evidence="4" id="KW-0862">Zinc</keyword>
<dbReference type="Gene3D" id="3.40.140.10">
    <property type="entry name" value="Cytidine Deaminase, domain 2"/>
    <property type="match status" value="1"/>
</dbReference>